<dbReference type="STRING" id="1121883.SAMN02745226_00100"/>
<keyword evidence="3" id="KW-1185">Reference proteome</keyword>
<protein>
    <submittedName>
        <fullName evidence="2">Putative ATP-dependent DNA helicase recG C-terminal</fullName>
    </submittedName>
</protein>
<dbReference type="Gene3D" id="3.30.565.60">
    <property type="match status" value="1"/>
</dbReference>
<dbReference type="Proteomes" id="UP000184207">
    <property type="component" value="Unassembled WGS sequence"/>
</dbReference>
<evidence type="ECO:0000256" key="1">
    <source>
        <dbReference type="SAM" id="MobiDB-lite"/>
    </source>
</evidence>
<reference evidence="3" key="1">
    <citation type="submission" date="2016-12" db="EMBL/GenBank/DDBJ databases">
        <authorList>
            <person name="Varghese N."/>
            <person name="Submissions S."/>
        </authorList>
    </citation>
    <scope>NUCLEOTIDE SEQUENCE [LARGE SCALE GENOMIC DNA]</scope>
    <source>
        <strain evidence="3">DSM 13020</strain>
    </source>
</reference>
<keyword evidence="2" id="KW-0347">Helicase</keyword>
<dbReference type="AlphaFoldDB" id="A0A1M7RS86"/>
<dbReference type="RefSeq" id="WP_072757229.1">
    <property type="nucleotide sequence ID" value="NZ_FRDJ01000001.1"/>
</dbReference>
<dbReference type="InterPro" id="IPR038475">
    <property type="entry name" value="RecG_C_sf"/>
</dbReference>
<dbReference type="Pfam" id="PF13749">
    <property type="entry name" value="HATPase_c_4"/>
    <property type="match status" value="1"/>
</dbReference>
<feature type="compositionally biased region" description="Basic residues" evidence="1">
    <location>
        <begin position="248"/>
        <end position="288"/>
    </location>
</feature>
<feature type="region of interest" description="Disordered" evidence="1">
    <location>
        <begin position="231"/>
        <end position="288"/>
    </location>
</feature>
<keyword evidence="2" id="KW-0378">Hydrolase</keyword>
<sequence>MTAEKLNLGKEALDEPSFDLLLKTTKENQPELRNLSNDELLRILGVLTTQGNITLAGLLACGMEDILHEFVPFHEVILNYFDGAELKEQKVYHTNLISVFTELINIYKVYNRGIGEVIKDGIRYEIPLIDNEAYREAISNALIHRDFSIAGSVSINWYEDGRLVISNPGGFVEGVTVDNILSVTPYPRNPLLSELFRRTGIVEKTGRGVDKISVGQAKYGKPPAHMGCRQQTRLAHSHRNPVEQTSSRKTRWRNPHSRRNAYHVPSLHKQRNSHARRTRKNHPTKKRRGIILRLAFGGTWVC</sequence>
<proteinExistence type="predicted"/>
<organism evidence="2 3">
    <name type="scientific">Fervidobacterium gondwanense DSM 13020</name>
    <dbReference type="NCBI Taxonomy" id="1121883"/>
    <lineage>
        <taxon>Bacteria</taxon>
        <taxon>Thermotogati</taxon>
        <taxon>Thermotogota</taxon>
        <taxon>Thermotogae</taxon>
        <taxon>Thermotogales</taxon>
        <taxon>Fervidobacteriaceae</taxon>
        <taxon>Fervidobacterium</taxon>
    </lineage>
</organism>
<evidence type="ECO:0000313" key="2">
    <source>
        <dbReference type="EMBL" id="SHN49153.1"/>
    </source>
</evidence>
<dbReference type="GO" id="GO:0004386">
    <property type="term" value="F:helicase activity"/>
    <property type="evidence" value="ECO:0007669"/>
    <property type="project" value="UniProtKB-KW"/>
</dbReference>
<evidence type="ECO:0000313" key="3">
    <source>
        <dbReference type="Proteomes" id="UP000184207"/>
    </source>
</evidence>
<keyword evidence="2" id="KW-0547">Nucleotide-binding</keyword>
<accession>A0A1M7RS86</accession>
<dbReference type="EMBL" id="FRDJ01000001">
    <property type="protein sequence ID" value="SHN49153.1"/>
    <property type="molecule type" value="Genomic_DNA"/>
</dbReference>
<dbReference type="OrthoDB" id="9813719at2"/>
<dbReference type="PANTHER" id="PTHR30595">
    <property type="entry name" value="GLPR-RELATED TRANSCRIPTIONAL REPRESSOR"/>
    <property type="match status" value="1"/>
</dbReference>
<keyword evidence="2" id="KW-0067">ATP-binding</keyword>
<name>A0A1M7RS86_FERGO</name>
<gene>
    <name evidence="2" type="ORF">SAMN02745226_00100</name>
</gene>
<dbReference type="PANTHER" id="PTHR30595:SF6">
    <property type="entry name" value="SCHLAFEN ALBA-2 DOMAIN-CONTAINING PROTEIN"/>
    <property type="match status" value="1"/>
</dbReference>